<dbReference type="PATRIC" id="fig|294.133.peg.578"/>
<dbReference type="EMBL" id="LACH01000132">
    <property type="protein sequence ID" value="KJZ53686.1"/>
    <property type="molecule type" value="Genomic_DNA"/>
</dbReference>
<evidence type="ECO:0000256" key="1">
    <source>
        <dbReference type="SAM" id="MobiDB-lite"/>
    </source>
</evidence>
<sequence length="95" mass="10071">TSPAFFVVAHAAEEMDHSKMDHGSMGAMDHSKMGAMDHSKMSMDDGQMDGMESMDGGATTTSRTPVPVLTDADRAAAFPDVAGHGVHDKKLNSFM</sequence>
<evidence type="ECO:0000313" key="3">
    <source>
        <dbReference type="Proteomes" id="UP000033400"/>
    </source>
</evidence>
<feature type="compositionally biased region" description="Basic and acidic residues" evidence="1">
    <location>
        <begin position="29"/>
        <end position="43"/>
    </location>
</feature>
<evidence type="ECO:0000313" key="2">
    <source>
        <dbReference type="EMBL" id="KJZ53686.1"/>
    </source>
</evidence>
<reference evidence="2 3" key="1">
    <citation type="submission" date="2015-03" db="EMBL/GenBank/DDBJ databases">
        <title>Comparative genomics of Pseudomonas insights into diversity of traits involved in vanlence and defense.</title>
        <authorList>
            <person name="Qin Y."/>
        </authorList>
    </citation>
    <scope>NUCLEOTIDE SEQUENCE [LARGE SCALE GENOMIC DNA]</scope>
    <source>
        <strain evidence="2 3">H24</strain>
    </source>
</reference>
<accession>A0A0F4UB37</accession>
<protein>
    <submittedName>
        <fullName evidence="2">Copper resistance protein CopB</fullName>
    </submittedName>
</protein>
<feature type="region of interest" description="Disordered" evidence="1">
    <location>
        <begin position="17"/>
        <end position="65"/>
    </location>
</feature>
<feature type="non-terminal residue" evidence="2">
    <location>
        <position position="1"/>
    </location>
</feature>
<dbReference type="AlphaFoldDB" id="A0A0F4UB37"/>
<feature type="non-terminal residue" evidence="2">
    <location>
        <position position="95"/>
    </location>
</feature>
<comment type="caution">
    <text evidence="2">The sequence shown here is derived from an EMBL/GenBank/DDBJ whole genome shotgun (WGS) entry which is preliminary data.</text>
</comment>
<gene>
    <name evidence="2" type="ORF">VD17_31110</name>
</gene>
<organism evidence="2 3">
    <name type="scientific">Pseudomonas fluorescens</name>
    <dbReference type="NCBI Taxonomy" id="294"/>
    <lineage>
        <taxon>Bacteria</taxon>
        <taxon>Pseudomonadati</taxon>
        <taxon>Pseudomonadota</taxon>
        <taxon>Gammaproteobacteria</taxon>
        <taxon>Pseudomonadales</taxon>
        <taxon>Pseudomonadaceae</taxon>
        <taxon>Pseudomonas</taxon>
    </lineage>
</organism>
<name>A0A0F4UB37_PSEFL</name>
<proteinExistence type="predicted"/>
<dbReference type="Proteomes" id="UP000033400">
    <property type="component" value="Unassembled WGS sequence"/>
</dbReference>